<accession>A0A210QUM5</accession>
<dbReference type="EMBL" id="NEDP02001812">
    <property type="protein sequence ID" value="OWF52372.1"/>
    <property type="molecule type" value="Genomic_DNA"/>
</dbReference>
<dbReference type="PANTHER" id="PTHR12352">
    <property type="entry name" value="SECRETED MODULAR CALCIUM-BINDING PROTEIN"/>
    <property type="match status" value="1"/>
</dbReference>
<keyword evidence="2" id="KW-0964">Secreted</keyword>
<feature type="chain" id="PRO_5013143457" description="Thyroglobulin type-1 domain-containing protein" evidence="6">
    <location>
        <begin position="16"/>
        <end position="272"/>
    </location>
</feature>
<dbReference type="InterPro" id="IPR036857">
    <property type="entry name" value="Thyroglobulin_1_sf"/>
</dbReference>
<evidence type="ECO:0000256" key="1">
    <source>
        <dbReference type="ARBA" id="ARBA00004613"/>
    </source>
</evidence>
<keyword evidence="9" id="KW-1185">Reference proteome</keyword>
<gene>
    <name evidence="8" type="ORF">KP79_PYT18540</name>
</gene>
<feature type="signal peptide" evidence="6">
    <location>
        <begin position="1"/>
        <end position="15"/>
    </location>
</feature>
<evidence type="ECO:0000259" key="7">
    <source>
        <dbReference type="PROSITE" id="PS51162"/>
    </source>
</evidence>
<feature type="domain" description="Thyroglobulin type-1" evidence="7">
    <location>
        <begin position="108"/>
        <end position="171"/>
    </location>
</feature>
<dbReference type="GO" id="GO:0007160">
    <property type="term" value="P:cell-matrix adhesion"/>
    <property type="evidence" value="ECO:0007669"/>
    <property type="project" value="TreeGrafter"/>
</dbReference>
<evidence type="ECO:0000256" key="4">
    <source>
        <dbReference type="ARBA" id="ARBA00023157"/>
    </source>
</evidence>
<organism evidence="8 9">
    <name type="scientific">Mizuhopecten yessoensis</name>
    <name type="common">Japanese scallop</name>
    <name type="synonym">Patinopecten yessoensis</name>
    <dbReference type="NCBI Taxonomy" id="6573"/>
    <lineage>
        <taxon>Eukaryota</taxon>
        <taxon>Metazoa</taxon>
        <taxon>Spiralia</taxon>
        <taxon>Lophotrochozoa</taxon>
        <taxon>Mollusca</taxon>
        <taxon>Bivalvia</taxon>
        <taxon>Autobranchia</taxon>
        <taxon>Pteriomorphia</taxon>
        <taxon>Pectinida</taxon>
        <taxon>Pectinoidea</taxon>
        <taxon>Pectinidae</taxon>
        <taxon>Mizuhopecten</taxon>
    </lineage>
</organism>
<comment type="subcellular location">
    <subcellularLocation>
        <location evidence="1">Secreted</location>
    </subcellularLocation>
</comment>
<dbReference type="Pfam" id="PF00086">
    <property type="entry name" value="Thyroglobulin_1"/>
    <property type="match status" value="2"/>
</dbReference>
<evidence type="ECO:0000313" key="8">
    <source>
        <dbReference type="EMBL" id="OWF52372.1"/>
    </source>
</evidence>
<evidence type="ECO:0000256" key="2">
    <source>
        <dbReference type="ARBA" id="ARBA00022525"/>
    </source>
</evidence>
<sequence>MYCILASAIIGAASALCSLETCALVGTARPLNCKGIIIKNGGYCGCYDVCAKQAGESCQVRPELDGRWTYGSCEPGLICVPHGEMVGIGYGHCHIPRTTRWLTSMTHNTPCEQMRRARLLSMAVWQGEWTPVCDALGNFYTHQCDNIGQCFCVETHSGKMLTVKTLGAVDCSAQQEVTKEVTTTMIPTKAPAARFLDTMGMSHNTPCEQQRRARLMSMVVWQGQWVPVCDSKGNYLPHQCDNMGQCFCVETMKGTLLTAKSHGTVDCTGNQS</sequence>
<protein>
    <recommendedName>
        <fullName evidence="7">Thyroglobulin type-1 domain-containing protein</fullName>
    </recommendedName>
</protein>
<dbReference type="InterPro" id="IPR009030">
    <property type="entry name" value="Growth_fac_rcpt_cys_sf"/>
</dbReference>
<dbReference type="GO" id="GO:0005615">
    <property type="term" value="C:extracellular space"/>
    <property type="evidence" value="ECO:0007669"/>
    <property type="project" value="TreeGrafter"/>
</dbReference>
<reference evidence="8 9" key="1">
    <citation type="journal article" date="2017" name="Nat. Ecol. Evol.">
        <title>Scallop genome provides insights into evolution of bilaterian karyotype and development.</title>
        <authorList>
            <person name="Wang S."/>
            <person name="Zhang J."/>
            <person name="Jiao W."/>
            <person name="Li J."/>
            <person name="Xun X."/>
            <person name="Sun Y."/>
            <person name="Guo X."/>
            <person name="Huan P."/>
            <person name="Dong B."/>
            <person name="Zhang L."/>
            <person name="Hu X."/>
            <person name="Sun X."/>
            <person name="Wang J."/>
            <person name="Zhao C."/>
            <person name="Wang Y."/>
            <person name="Wang D."/>
            <person name="Huang X."/>
            <person name="Wang R."/>
            <person name="Lv J."/>
            <person name="Li Y."/>
            <person name="Zhang Z."/>
            <person name="Liu B."/>
            <person name="Lu W."/>
            <person name="Hui Y."/>
            <person name="Liang J."/>
            <person name="Zhou Z."/>
            <person name="Hou R."/>
            <person name="Li X."/>
            <person name="Liu Y."/>
            <person name="Li H."/>
            <person name="Ning X."/>
            <person name="Lin Y."/>
            <person name="Zhao L."/>
            <person name="Xing Q."/>
            <person name="Dou J."/>
            <person name="Li Y."/>
            <person name="Mao J."/>
            <person name="Guo H."/>
            <person name="Dou H."/>
            <person name="Li T."/>
            <person name="Mu C."/>
            <person name="Jiang W."/>
            <person name="Fu Q."/>
            <person name="Fu X."/>
            <person name="Miao Y."/>
            <person name="Liu J."/>
            <person name="Yu Q."/>
            <person name="Li R."/>
            <person name="Liao H."/>
            <person name="Li X."/>
            <person name="Kong Y."/>
            <person name="Jiang Z."/>
            <person name="Chourrout D."/>
            <person name="Li R."/>
            <person name="Bao Z."/>
        </authorList>
    </citation>
    <scope>NUCLEOTIDE SEQUENCE [LARGE SCALE GENOMIC DNA]</scope>
    <source>
        <strain evidence="8 9">PY_sf001</strain>
    </source>
</reference>
<evidence type="ECO:0000313" key="9">
    <source>
        <dbReference type="Proteomes" id="UP000242188"/>
    </source>
</evidence>
<dbReference type="CDD" id="cd00191">
    <property type="entry name" value="TY"/>
    <property type="match status" value="1"/>
</dbReference>
<keyword evidence="4" id="KW-1015">Disulfide bond</keyword>
<dbReference type="Gene3D" id="4.10.40.20">
    <property type="match status" value="1"/>
</dbReference>
<evidence type="ECO:0000256" key="3">
    <source>
        <dbReference type="ARBA" id="ARBA00022737"/>
    </source>
</evidence>
<dbReference type="InterPro" id="IPR051950">
    <property type="entry name" value="Dev_reg/Prot_inhib"/>
</dbReference>
<dbReference type="InterPro" id="IPR000716">
    <property type="entry name" value="Thyroglobulin_1"/>
</dbReference>
<evidence type="ECO:0000256" key="5">
    <source>
        <dbReference type="PROSITE-ProRule" id="PRU00500"/>
    </source>
</evidence>
<dbReference type="SUPFAM" id="SSF57184">
    <property type="entry name" value="Growth factor receptor domain"/>
    <property type="match status" value="1"/>
</dbReference>
<dbReference type="Gene3D" id="4.10.800.10">
    <property type="entry name" value="Thyroglobulin type-1"/>
    <property type="match status" value="2"/>
</dbReference>
<dbReference type="Proteomes" id="UP000242188">
    <property type="component" value="Unassembled WGS sequence"/>
</dbReference>
<dbReference type="PROSITE" id="PS51162">
    <property type="entry name" value="THYROGLOBULIN_1_2"/>
    <property type="match status" value="2"/>
</dbReference>
<dbReference type="PANTHER" id="PTHR12352:SF3">
    <property type="entry name" value="NIDOGEN-2"/>
    <property type="match status" value="1"/>
</dbReference>
<evidence type="ECO:0000256" key="6">
    <source>
        <dbReference type="SAM" id="SignalP"/>
    </source>
</evidence>
<dbReference type="AlphaFoldDB" id="A0A210QUM5"/>
<proteinExistence type="predicted"/>
<dbReference type="PROSITE" id="PS00484">
    <property type="entry name" value="THYROGLOBULIN_1_1"/>
    <property type="match status" value="1"/>
</dbReference>
<keyword evidence="3" id="KW-0677">Repeat</keyword>
<keyword evidence="6" id="KW-0732">Signal</keyword>
<name>A0A210QUM5_MIZYE</name>
<dbReference type="GO" id="GO:0005604">
    <property type="term" value="C:basement membrane"/>
    <property type="evidence" value="ECO:0007669"/>
    <property type="project" value="TreeGrafter"/>
</dbReference>
<dbReference type="SUPFAM" id="SSF57610">
    <property type="entry name" value="Thyroglobulin type-1 domain"/>
    <property type="match status" value="2"/>
</dbReference>
<comment type="caution">
    <text evidence="5">Lacks conserved residue(s) required for the propagation of feature annotation.</text>
</comment>
<dbReference type="OrthoDB" id="7357196at2759"/>
<dbReference type="SMART" id="SM00211">
    <property type="entry name" value="TY"/>
    <property type="match status" value="2"/>
</dbReference>
<feature type="domain" description="Thyroglobulin type-1" evidence="7">
    <location>
        <begin position="204"/>
        <end position="267"/>
    </location>
</feature>
<comment type="caution">
    <text evidence="8">The sequence shown here is derived from an EMBL/GenBank/DDBJ whole genome shotgun (WGS) entry which is preliminary data.</text>
</comment>